<keyword evidence="1" id="KW-0472">Membrane</keyword>
<keyword evidence="1" id="KW-0812">Transmembrane</keyword>
<dbReference type="EMBL" id="KV423942">
    <property type="protein sequence ID" value="KZT59262.1"/>
    <property type="molecule type" value="Genomic_DNA"/>
</dbReference>
<dbReference type="AlphaFoldDB" id="A0A165HGA6"/>
<accession>A0A165HGA6</accession>
<keyword evidence="3" id="KW-1185">Reference proteome</keyword>
<reference evidence="2 3" key="1">
    <citation type="journal article" date="2016" name="Mol. Biol. Evol.">
        <title>Comparative Genomics of Early-Diverging Mushroom-Forming Fungi Provides Insights into the Origins of Lignocellulose Decay Capabilities.</title>
        <authorList>
            <person name="Nagy L.G."/>
            <person name="Riley R."/>
            <person name="Tritt A."/>
            <person name="Adam C."/>
            <person name="Daum C."/>
            <person name="Floudas D."/>
            <person name="Sun H."/>
            <person name="Yadav J.S."/>
            <person name="Pangilinan J."/>
            <person name="Larsson K.H."/>
            <person name="Matsuura K."/>
            <person name="Barry K."/>
            <person name="Labutti K."/>
            <person name="Kuo R."/>
            <person name="Ohm R.A."/>
            <person name="Bhattacharya S.S."/>
            <person name="Shirouzu T."/>
            <person name="Yoshinaga Y."/>
            <person name="Martin F.M."/>
            <person name="Grigoriev I.V."/>
            <person name="Hibbett D.S."/>
        </authorList>
    </citation>
    <scope>NUCLEOTIDE SEQUENCE [LARGE SCALE GENOMIC DNA]</scope>
    <source>
        <strain evidence="2 3">HHB12733</strain>
    </source>
</reference>
<evidence type="ECO:0000256" key="1">
    <source>
        <dbReference type="SAM" id="Phobius"/>
    </source>
</evidence>
<protein>
    <submittedName>
        <fullName evidence="2">Uncharacterized protein</fullName>
    </submittedName>
</protein>
<proteinExistence type="predicted"/>
<dbReference type="InParanoid" id="A0A165HGA6"/>
<gene>
    <name evidence="2" type="ORF">CALCODRAFT_481673</name>
</gene>
<name>A0A165HGA6_9BASI</name>
<feature type="transmembrane region" description="Helical" evidence="1">
    <location>
        <begin position="59"/>
        <end position="82"/>
    </location>
</feature>
<sequence length="91" mass="9759">MNSTCIIPAYPEIAGIGIRVSLYIQVVLVVLQVLLVALAPESEREGGLVNRLCEDIDLIIATVLVTGSALLRSACAFTSSAYTMRWCQSST</sequence>
<dbReference type="Proteomes" id="UP000076842">
    <property type="component" value="Unassembled WGS sequence"/>
</dbReference>
<organism evidence="2 3">
    <name type="scientific">Calocera cornea HHB12733</name>
    <dbReference type="NCBI Taxonomy" id="1353952"/>
    <lineage>
        <taxon>Eukaryota</taxon>
        <taxon>Fungi</taxon>
        <taxon>Dikarya</taxon>
        <taxon>Basidiomycota</taxon>
        <taxon>Agaricomycotina</taxon>
        <taxon>Dacrymycetes</taxon>
        <taxon>Dacrymycetales</taxon>
        <taxon>Dacrymycetaceae</taxon>
        <taxon>Calocera</taxon>
    </lineage>
</organism>
<dbReference type="OrthoDB" id="3351993at2759"/>
<evidence type="ECO:0000313" key="3">
    <source>
        <dbReference type="Proteomes" id="UP000076842"/>
    </source>
</evidence>
<evidence type="ECO:0000313" key="2">
    <source>
        <dbReference type="EMBL" id="KZT59262.1"/>
    </source>
</evidence>
<feature type="transmembrane region" description="Helical" evidence="1">
    <location>
        <begin position="20"/>
        <end position="39"/>
    </location>
</feature>
<keyword evidence="1" id="KW-1133">Transmembrane helix</keyword>